<dbReference type="GO" id="GO:0006508">
    <property type="term" value="P:proteolysis"/>
    <property type="evidence" value="ECO:0007669"/>
    <property type="project" value="UniProtKB-KW"/>
</dbReference>
<dbReference type="AlphaFoldDB" id="A0A1J5DM37"/>
<evidence type="ECO:0000313" key="14">
    <source>
        <dbReference type="EMBL" id="OIP37245.1"/>
    </source>
</evidence>
<dbReference type="Gene3D" id="3.30.2010.10">
    <property type="entry name" value="Metalloproteases ('zincins'), catalytic domain"/>
    <property type="match status" value="1"/>
</dbReference>
<dbReference type="PANTHER" id="PTHR43221:SF1">
    <property type="entry name" value="PROTEASE HTPX"/>
    <property type="match status" value="1"/>
</dbReference>
<dbReference type="InterPro" id="IPR001915">
    <property type="entry name" value="Peptidase_M48"/>
</dbReference>
<feature type="active site" evidence="12">
    <location>
        <position position="131"/>
    </location>
</feature>
<keyword evidence="8 12" id="KW-0862">Zinc</keyword>
<dbReference type="InterPro" id="IPR050083">
    <property type="entry name" value="HtpX_protease"/>
</dbReference>
<keyword evidence="5 12" id="KW-0812">Transmembrane</keyword>
<dbReference type="HAMAP" id="MF_00188">
    <property type="entry name" value="Pept_M48_protease_HtpX"/>
    <property type="match status" value="1"/>
</dbReference>
<evidence type="ECO:0000256" key="7">
    <source>
        <dbReference type="ARBA" id="ARBA00022801"/>
    </source>
</evidence>
<feature type="domain" description="Peptidase M48" evidence="13">
    <location>
        <begin position="66"/>
        <end position="278"/>
    </location>
</feature>
<feature type="transmembrane region" description="Helical" evidence="12">
    <location>
        <begin position="7"/>
        <end position="24"/>
    </location>
</feature>
<comment type="subcellular location">
    <subcellularLocation>
        <location evidence="1 12">Cell membrane</location>
        <topology evidence="1 12">Multi-pass membrane protein</topology>
    </subcellularLocation>
</comment>
<evidence type="ECO:0000256" key="5">
    <source>
        <dbReference type="ARBA" id="ARBA00022692"/>
    </source>
</evidence>
<dbReference type="PANTHER" id="PTHR43221">
    <property type="entry name" value="PROTEASE HTPX"/>
    <property type="match status" value="1"/>
</dbReference>
<evidence type="ECO:0000313" key="15">
    <source>
        <dbReference type="Proteomes" id="UP000183085"/>
    </source>
</evidence>
<evidence type="ECO:0000256" key="11">
    <source>
        <dbReference type="ARBA" id="ARBA00023136"/>
    </source>
</evidence>
<dbReference type="EC" id="3.4.24.-" evidence="12"/>
<feature type="transmembrane region" description="Helical" evidence="12">
    <location>
        <begin position="140"/>
        <end position="160"/>
    </location>
</feature>
<name>A0A1J5DM37_9BACT</name>
<evidence type="ECO:0000256" key="3">
    <source>
        <dbReference type="ARBA" id="ARBA00022475"/>
    </source>
</evidence>
<dbReference type="Pfam" id="PF01435">
    <property type="entry name" value="Peptidase_M48"/>
    <property type="match status" value="1"/>
</dbReference>
<accession>A0A1J5DM37</accession>
<dbReference type="Proteomes" id="UP000183085">
    <property type="component" value="Unassembled WGS sequence"/>
</dbReference>
<dbReference type="NCBIfam" id="NF002826">
    <property type="entry name" value="PRK03001.1"/>
    <property type="match status" value="1"/>
</dbReference>
<keyword evidence="9 12" id="KW-1133">Transmembrane helix</keyword>
<evidence type="ECO:0000256" key="9">
    <source>
        <dbReference type="ARBA" id="ARBA00022989"/>
    </source>
</evidence>
<dbReference type="EMBL" id="MNYI01000217">
    <property type="protein sequence ID" value="OIP37245.1"/>
    <property type="molecule type" value="Genomic_DNA"/>
</dbReference>
<dbReference type="STRING" id="1817895.AUJ95_08415"/>
<feature type="transmembrane region" description="Helical" evidence="12">
    <location>
        <begin position="30"/>
        <end position="47"/>
    </location>
</feature>
<evidence type="ECO:0000256" key="1">
    <source>
        <dbReference type="ARBA" id="ARBA00004651"/>
    </source>
</evidence>
<reference evidence="14 15" key="1">
    <citation type="journal article" date="2016" name="Environ. Microbiol.">
        <title>Genomic resolution of a cold subsurface aquifer community provides metabolic insights for novel microbes adapted to high CO concentrations.</title>
        <authorList>
            <person name="Probst A.J."/>
            <person name="Castelle C.J."/>
            <person name="Singh A."/>
            <person name="Brown C.T."/>
            <person name="Anantharaman K."/>
            <person name="Sharon I."/>
            <person name="Hug L.A."/>
            <person name="Burstein D."/>
            <person name="Emerson J.B."/>
            <person name="Thomas B.C."/>
            <person name="Banfield J.F."/>
        </authorList>
    </citation>
    <scope>NUCLEOTIDE SEQUENCE [LARGE SCALE GENOMIC DNA]</scope>
    <source>
        <strain evidence="14">CG2_30_40_21</strain>
    </source>
</reference>
<comment type="caution">
    <text evidence="14">The sequence shown here is derived from an EMBL/GenBank/DDBJ whole genome shotgun (WGS) entry which is preliminary data.</text>
</comment>
<evidence type="ECO:0000259" key="13">
    <source>
        <dbReference type="Pfam" id="PF01435"/>
    </source>
</evidence>
<dbReference type="InterPro" id="IPR022919">
    <property type="entry name" value="Pept_M48_protease_HtpX"/>
</dbReference>
<proteinExistence type="inferred from homology"/>
<sequence>MNIFKTTFLLTGLTLLLIFVGNTLGGNGGMVIALGMAIVMNFVSYWFSDKIVLAMYRAKEVNYADAPKLYQIVTKLTQQTNMPMPKVYIIPEHAPNAFATGRNPQHAAVAVTEGILNLLNNDELEGVLAHELAHVKNRDILISSIVAIIAGAISMLASMARWGAILGGGRSNDREGGSPIVFIVMSIVAPIAAMLIQMAISRAREYEADAAGAQICGHPQSLANALKKLHIGTQRVPMEANPSTAHMFIVSPLTGGGILSLFSTHPPMEKRVEKLEAMAQNMLAR</sequence>
<comment type="similarity">
    <text evidence="2 12">Belongs to the peptidase M48B family.</text>
</comment>
<evidence type="ECO:0000256" key="4">
    <source>
        <dbReference type="ARBA" id="ARBA00022670"/>
    </source>
</evidence>
<protein>
    <recommendedName>
        <fullName evidence="12">Protease HtpX homolog</fullName>
        <ecNumber evidence="12">3.4.24.-</ecNumber>
    </recommendedName>
</protein>
<dbReference type="GO" id="GO:0004222">
    <property type="term" value="F:metalloendopeptidase activity"/>
    <property type="evidence" value="ECO:0007669"/>
    <property type="project" value="UniProtKB-UniRule"/>
</dbReference>
<feature type="binding site" evidence="12">
    <location>
        <position position="130"/>
    </location>
    <ligand>
        <name>Zn(2+)</name>
        <dbReference type="ChEBI" id="CHEBI:29105"/>
        <note>catalytic</note>
    </ligand>
</feature>
<organism evidence="14 15">
    <name type="scientific">Candidatus Desantisbacteria bacterium CG2_30_40_21</name>
    <dbReference type="NCBI Taxonomy" id="1817895"/>
    <lineage>
        <taxon>Bacteria</taxon>
        <taxon>Candidatus Desantisiibacteriota</taxon>
    </lineage>
</organism>
<keyword evidence="3 12" id="KW-1003">Cell membrane</keyword>
<dbReference type="CDD" id="cd07336">
    <property type="entry name" value="M48B_HtpX_like"/>
    <property type="match status" value="1"/>
</dbReference>
<keyword evidence="7 12" id="KW-0378">Hydrolase</keyword>
<gene>
    <name evidence="12" type="primary">htpX</name>
    <name evidence="14" type="ORF">AUJ95_08415</name>
</gene>
<comment type="cofactor">
    <cofactor evidence="12">
        <name>Zn(2+)</name>
        <dbReference type="ChEBI" id="CHEBI:29105"/>
    </cofactor>
    <text evidence="12">Binds 1 zinc ion per subunit.</text>
</comment>
<evidence type="ECO:0000256" key="6">
    <source>
        <dbReference type="ARBA" id="ARBA00022723"/>
    </source>
</evidence>
<keyword evidence="10 12" id="KW-0482">Metalloprotease</keyword>
<evidence type="ECO:0000256" key="12">
    <source>
        <dbReference type="HAMAP-Rule" id="MF_00188"/>
    </source>
</evidence>
<keyword evidence="4 12" id="KW-0645">Protease</keyword>
<evidence type="ECO:0000256" key="2">
    <source>
        <dbReference type="ARBA" id="ARBA00009779"/>
    </source>
</evidence>
<keyword evidence="11 12" id="KW-0472">Membrane</keyword>
<dbReference type="GO" id="GO:0008270">
    <property type="term" value="F:zinc ion binding"/>
    <property type="evidence" value="ECO:0007669"/>
    <property type="project" value="UniProtKB-UniRule"/>
</dbReference>
<feature type="binding site" evidence="12">
    <location>
        <position position="205"/>
    </location>
    <ligand>
        <name>Zn(2+)</name>
        <dbReference type="ChEBI" id="CHEBI:29105"/>
        <note>catalytic</note>
    </ligand>
</feature>
<dbReference type="GO" id="GO:0005886">
    <property type="term" value="C:plasma membrane"/>
    <property type="evidence" value="ECO:0007669"/>
    <property type="project" value="UniProtKB-SubCell"/>
</dbReference>
<feature type="transmembrane region" description="Helical" evidence="12">
    <location>
        <begin position="180"/>
        <end position="200"/>
    </location>
</feature>
<keyword evidence="6 12" id="KW-0479">Metal-binding</keyword>
<evidence type="ECO:0000256" key="8">
    <source>
        <dbReference type="ARBA" id="ARBA00022833"/>
    </source>
</evidence>
<feature type="binding site" evidence="12">
    <location>
        <position position="134"/>
    </location>
    <ligand>
        <name>Zn(2+)</name>
        <dbReference type="ChEBI" id="CHEBI:29105"/>
        <note>catalytic</note>
    </ligand>
</feature>
<evidence type="ECO:0000256" key="10">
    <source>
        <dbReference type="ARBA" id="ARBA00023049"/>
    </source>
</evidence>